<gene>
    <name evidence="2" type="ORF">CDEST_06971</name>
</gene>
<organism evidence="2 3">
    <name type="scientific">Colletotrichum destructivum</name>
    <dbReference type="NCBI Taxonomy" id="34406"/>
    <lineage>
        <taxon>Eukaryota</taxon>
        <taxon>Fungi</taxon>
        <taxon>Dikarya</taxon>
        <taxon>Ascomycota</taxon>
        <taxon>Pezizomycotina</taxon>
        <taxon>Sordariomycetes</taxon>
        <taxon>Hypocreomycetidae</taxon>
        <taxon>Glomerellales</taxon>
        <taxon>Glomerellaceae</taxon>
        <taxon>Colletotrichum</taxon>
        <taxon>Colletotrichum destructivum species complex</taxon>
    </lineage>
</organism>
<reference evidence="3" key="1">
    <citation type="journal article" date="2023" name="bioRxiv">
        <title>Complete genome of the Medicago anthracnose fungus, Colletotrichum destructivum, reveals a mini-chromosome-like region within a core chromosome.</title>
        <authorList>
            <person name="Lapalu N."/>
            <person name="Simon A."/>
            <person name="Lu A."/>
            <person name="Plaumann P.-L."/>
            <person name="Amselem J."/>
            <person name="Pigne S."/>
            <person name="Auger A."/>
            <person name="Koch C."/>
            <person name="Dallery J.-F."/>
            <person name="O'Connell R.J."/>
        </authorList>
    </citation>
    <scope>NUCLEOTIDE SEQUENCE [LARGE SCALE GENOMIC DNA]</scope>
    <source>
        <strain evidence="3">CBS 520.97</strain>
    </source>
</reference>
<accession>A0AAX4IEZ6</accession>
<protein>
    <submittedName>
        <fullName evidence="2">Uncharacterized protein</fullName>
    </submittedName>
</protein>
<dbReference type="GeneID" id="87943474"/>
<proteinExistence type="predicted"/>
<name>A0AAX4IEZ6_9PEZI</name>
<evidence type="ECO:0000256" key="1">
    <source>
        <dbReference type="SAM" id="MobiDB-lite"/>
    </source>
</evidence>
<evidence type="ECO:0000313" key="3">
    <source>
        <dbReference type="Proteomes" id="UP001322277"/>
    </source>
</evidence>
<evidence type="ECO:0000313" key="2">
    <source>
        <dbReference type="EMBL" id="WQF81957.1"/>
    </source>
</evidence>
<dbReference type="EMBL" id="CP137308">
    <property type="protein sequence ID" value="WQF81957.1"/>
    <property type="molecule type" value="Genomic_DNA"/>
</dbReference>
<keyword evidence="3" id="KW-1185">Reference proteome</keyword>
<feature type="region of interest" description="Disordered" evidence="1">
    <location>
        <begin position="114"/>
        <end position="133"/>
    </location>
</feature>
<sequence length="169" mass="18984">MEDRQFLYKRRGNLSDTNMCRAIQGCPRLHKLFSGRGSPVRGAQSLPDRSSVARLTCISICAYPIVGDCRARTTHYFFSRHRCKGSGSRDRWSVSSVGSKTQRRPVQQVQCRSTAGEIPSKALARPSRAPRPVVAVKREAPGAVGQWLRARRRIRSEAVPRKPLKVQNK</sequence>
<dbReference type="Proteomes" id="UP001322277">
    <property type="component" value="Chromosome 4"/>
</dbReference>
<dbReference type="KEGG" id="cdet:87943474"/>
<dbReference type="AlphaFoldDB" id="A0AAX4IEZ6"/>
<dbReference type="RefSeq" id="XP_062779181.1">
    <property type="nucleotide sequence ID" value="XM_062923130.1"/>
</dbReference>